<dbReference type="RefSeq" id="WP_229666521.1">
    <property type="nucleotide sequence ID" value="NZ_BAAAWV010000001.1"/>
</dbReference>
<dbReference type="PANTHER" id="PTHR30055">
    <property type="entry name" value="HTH-TYPE TRANSCRIPTIONAL REGULATOR RUTR"/>
    <property type="match status" value="1"/>
</dbReference>
<dbReference type="InterPro" id="IPR009057">
    <property type="entry name" value="Homeodomain-like_sf"/>
</dbReference>
<dbReference type="SUPFAM" id="SSF48498">
    <property type="entry name" value="Tetracyclin repressor-like, C-terminal domain"/>
    <property type="match status" value="1"/>
</dbReference>
<keyword evidence="8" id="KW-1185">Reference proteome</keyword>
<dbReference type="Pfam" id="PF00440">
    <property type="entry name" value="TetR_N"/>
    <property type="match status" value="1"/>
</dbReference>
<dbReference type="Pfam" id="PF17920">
    <property type="entry name" value="TetR_C_16"/>
    <property type="match status" value="1"/>
</dbReference>
<dbReference type="InterPro" id="IPR041678">
    <property type="entry name" value="TetR_C_16"/>
</dbReference>
<evidence type="ECO:0000256" key="5">
    <source>
        <dbReference type="SAM" id="MobiDB-lite"/>
    </source>
</evidence>
<dbReference type="Gene3D" id="1.10.357.10">
    <property type="entry name" value="Tetracycline Repressor, domain 2"/>
    <property type="match status" value="1"/>
</dbReference>
<dbReference type="Proteomes" id="UP000596938">
    <property type="component" value="Unassembled WGS sequence"/>
</dbReference>
<evidence type="ECO:0000259" key="6">
    <source>
        <dbReference type="PROSITE" id="PS50977"/>
    </source>
</evidence>
<dbReference type="EMBL" id="BMKU01000014">
    <property type="protein sequence ID" value="GGH07958.1"/>
    <property type="molecule type" value="Genomic_DNA"/>
</dbReference>
<feature type="DNA-binding region" description="H-T-H motif" evidence="4">
    <location>
        <begin position="49"/>
        <end position="68"/>
    </location>
</feature>
<evidence type="ECO:0000256" key="1">
    <source>
        <dbReference type="ARBA" id="ARBA00023015"/>
    </source>
</evidence>
<organism evidence="7 8">
    <name type="scientific">Pseudarthrobacter polychromogenes</name>
    <dbReference type="NCBI Taxonomy" id="1676"/>
    <lineage>
        <taxon>Bacteria</taxon>
        <taxon>Bacillati</taxon>
        <taxon>Actinomycetota</taxon>
        <taxon>Actinomycetes</taxon>
        <taxon>Micrococcales</taxon>
        <taxon>Micrococcaceae</taxon>
        <taxon>Pseudarthrobacter</taxon>
    </lineage>
</organism>
<dbReference type="PANTHER" id="PTHR30055:SF234">
    <property type="entry name" value="HTH-TYPE TRANSCRIPTIONAL REGULATOR BETI"/>
    <property type="match status" value="1"/>
</dbReference>
<comment type="caution">
    <text evidence="7">The sequence shown here is derived from an EMBL/GenBank/DDBJ whole genome shotgun (WGS) entry which is preliminary data.</text>
</comment>
<sequence>MTHSDPAVMHRAMPDAPTAGRARDAQQTREQLLLAARRRFAHDGYSSTTVRGIAADVGVNVALINRYFASKEGLFEACLTSASAQIVRPDEEDVQSLDQVISSITRRLASSPGKDDPLQLQLLLMLRSSGDDRADAIRRTVITTLAERMAAAAGWSPADISTEALVLRAQIALATAVGVVTLRSSTGINPLSSAGEEELGGAMGEVLHLLLSPPSPQSGTRNP</sequence>
<feature type="region of interest" description="Disordered" evidence="5">
    <location>
        <begin position="1"/>
        <end position="27"/>
    </location>
</feature>
<keyword evidence="3" id="KW-0804">Transcription</keyword>
<evidence type="ECO:0000256" key="4">
    <source>
        <dbReference type="PROSITE-ProRule" id="PRU00335"/>
    </source>
</evidence>
<dbReference type="InterPro" id="IPR050109">
    <property type="entry name" value="HTH-type_TetR-like_transc_reg"/>
</dbReference>
<evidence type="ECO:0000313" key="7">
    <source>
        <dbReference type="EMBL" id="GGH07958.1"/>
    </source>
</evidence>
<dbReference type="InterPro" id="IPR023772">
    <property type="entry name" value="DNA-bd_HTH_TetR-type_CS"/>
</dbReference>
<dbReference type="PRINTS" id="PR00455">
    <property type="entry name" value="HTHTETR"/>
</dbReference>
<dbReference type="InterPro" id="IPR001647">
    <property type="entry name" value="HTH_TetR"/>
</dbReference>
<keyword evidence="2 4" id="KW-0238">DNA-binding</keyword>
<keyword evidence="1" id="KW-0805">Transcription regulation</keyword>
<accession>A0ABQ1Y0L2</accession>
<name>A0ABQ1Y0L2_9MICC</name>
<gene>
    <name evidence="7" type="ORF">GCM10011577_35630</name>
</gene>
<reference evidence="8" key="1">
    <citation type="journal article" date="2019" name="Int. J. Syst. Evol. Microbiol.">
        <title>The Global Catalogue of Microorganisms (GCM) 10K type strain sequencing project: providing services to taxonomists for standard genome sequencing and annotation.</title>
        <authorList>
            <consortium name="The Broad Institute Genomics Platform"/>
            <consortium name="The Broad Institute Genome Sequencing Center for Infectious Disease"/>
            <person name="Wu L."/>
            <person name="Ma J."/>
        </authorList>
    </citation>
    <scope>NUCLEOTIDE SEQUENCE [LARGE SCALE GENOMIC DNA]</scope>
    <source>
        <strain evidence="8">CGMCC 1.1927</strain>
    </source>
</reference>
<evidence type="ECO:0000256" key="2">
    <source>
        <dbReference type="ARBA" id="ARBA00023125"/>
    </source>
</evidence>
<dbReference type="InterPro" id="IPR036271">
    <property type="entry name" value="Tet_transcr_reg_TetR-rel_C_sf"/>
</dbReference>
<dbReference type="PROSITE" id="PS01081">
    <property type="entry name" value="HTH_TETR_1"/>
    <property type="match status" value="1"/>
</dbReference>
<protein>
    <submittedName>
        <fullName evidence="7">TetR family transcriptional regulator</fullName>
    </submittedName>
</protein>
<proteinExistence type="predicted"/>
<feature type="domain" description="HTH tetR-type" evidence="6">
    <location>
        <begin position="26"/>
        <end position="86"/>
    </location>
</feature>
<evidence type="ECO:0000313" key="8">
    <source>
        <dbReference type="Proteomes" id="UP000596938"/>
    </source>
</evidence>
<evidence type="ECO:0000256" key="3">
    <source>
        <dbReference type="ARBA" id="ARBA00023163"/>
    </source>
</evidence>
<dbReference type="PROSITE" id="PS50977">
    <property type="entry name" value="HTH_TETR_2"/>
    <property type="match status" value="1"/>
</dbReference>
<dbReference type="SUPFAM" id="SSF46689">
    <property type="entry name" value="Homeodomain-like"/>
    <property type="match status" value="1"/>
</dbReference>